<dbReference type="EMBL" id="MN738877">
    <property type="protein sequence ID" value="QHT29471.1"/>
    <property type="molecule type" value="Genomic_DNA"/>
</dbReference>
<evidence type="ECO:0008006" key="3">
    <source>
        <dbReference type="Google" id="ProtNLM"/>
    </source>
</evidence>
<dbReference type="Gene3D" id="3.40.960.10">
    <property type="entry name" value="VSR Endonuclease"/>
    <property type="match status" value="1"/>
</dbReference>
<keyword evidence="1" id="KW-0472">Membrane</keyword>
<keyword evidence="1" id="KW-1133">Transmembrane helix</keyword>
<keyword evidence="1" id="KW-0812">Transmembrane</keyword>
<feature type="transmembrane region" description="Helical" evidence="1">
    <location>
        <begin position="12"/>
        <end position="31"/>
    </location>
</feature>
<reference evidence="2" key="1">
    <citation type="journal article" date="2020" name="Nature">
        <title>Giant virus diversity and host interactions through global metagenomics.</title>
        <authorList>
            <person name="Schulz F."/>
            <person name="Roux S."/>
            <person name="Paez-Espino D."/>
            <person name="Jungbluth S."/>
            <person name="Walsh D.A."/>
            <person name="Denef V.J."/>
            <person name="McMahon K.D."/>
            <person name="Konstantinidis K.T."/>
            <person name="Eloe-Fadrosh E.A."/>
            <person name="Kyrpides N.C."/>
            <person name="Woyke T."/>
        </authorList>
    </citation>
    <scope>NUCLEOTIDE SEQUENCE</scope>
    <source>
        <strain evidence="2">GVMAG-M-3300005589-24</strain>
    </source>
</reference>
<name>A0A6C0ELC6_9ZZZZ</name>
<dbReference type="AlphaFoldDB" id="A0A6C0ELC6"/>
<sequence length="178" mass="20833">MFVKLKNLWEEHGFEILVGIAVLIMIIYGITRIGKKGTWSRSYYYAGGQKEKRRPPQESKGEAECRRIIQQIFNKPFPKARPDILNNPVTGGNHNLELDCYNATLRLAVEYNGVQHYKYVPYFHKNKEAFLNQKYRDELKRRMCRDNSITLIEVPYTVKVPDIRSFLIKKLSSVGYLS</sequence>
<evidence type="ECO:0000256" key="1">
    <source>
        <dbReference type="SAM" id="Phobius"/>
    </source>
</evidence>
<accession>A0A6C0ELC6</accession>
<evidence type="ECO:0000313" key="2">
    <source>
        <dbReference type="EMBL" id="QHT29471.1"/>
    </source>
</evidence>
<organism evidence="2">
    <name type="scientific">viral metagenome</name>
    <dbReference type="NCBI Taxonomy" id="1070528"/>
    <lineage>
        <taxon>unclassified sequences</taxon>
        <taxon>metagenomes</taxon>
        <taxon>organismal metagenomes</taxon>
    </lineage>
</organism>
<proteinExistence type="predicted"/>
<protein>
    <recommendedName>
        <fullName evidence="3">DUF559 domain-containing protein</fullName>
    </recommendedName>
</protein>